<sequence>MWRARQELEESCSDSELPQYTALCSEMRSFLGVACSVGPMVRKVLSDAENMGKEWDSSQLQLVLAQLRSFAMSAVSFKQKLLDKFSSFVDISMTFLQALEIFVCALNEACGIMETVERRRELQATTAFPINFQASTRYRDLI</sequence>
<organism evidence="1 2">
    <name type="scientific">Cylicostephanus goldi</name>
    <name type="common">Nematode worm</name>
    <dbReference type="NCBI Taxonomy" id="71465"/>
    <lineage>
        <taxon>Eukaryota</taxon>
        <taxon>Metazoa</taxon>
        <taxon>Ecdysozoa</taxon>
        <taxon>Nematoda</taxon>
        <taxon>Chromadorea</taxon>
        <taxon>Rhabditida</taxon>
        <taxon>Rhabditina</taxon>
        <taxon>Rhabditomorpha</taxon>
        <taxon>Strongyloidea</taxon>
        <taxon>Strongylidae</taxon>
        <taxon>Cylicostephanus</taxon>
    </lineage>
</organism>
<reference evidence="1 2" key="1">
    <citation type="submission" date="2018-11" db="EMBL/GenBank/DDBJ databases">
        <authorList>
            <consortium name="Pathogen Informatics"/>
        </authorList>
    </citation>
    <scope>NUCLEOTIDE SEQUENCE [LARGE SCALE GENOMIC DNA]</scope>
</reference>
<protein>
    <submittedName>
        <fullName evidence="1">Uncharacterized protein</fullName>
    </submittedName>
</protein>
<dbReference type="Proteomes" id="UP000271889">
    <property type="component" value="Unassembled WGS sequence"/>
</dbReference>
<accession>A0A3P6S912</accession>
<proteinExistence type="predicted"/>
<evidence type="ECO:0000313" key="2">
    <source>
        <dbReference type="Proteomes" id="UP000271889"/>
    </source>
</evidence>
<name>A0A3P6S912_CYLGO</name>
<gene>
    <name evidence="1" type="ORF">CGOC_LOCUS6671</name>
</gene>
<dbReference type="OrthoDB" id="422220at2759"/>
<keyword evidence="2" id="KW-1185">Reference proteome</keyword>
<evidence type="ECO:0000313" key="1">
    <source>
        <dbReference type="EMBL" id="VDK70926.1"/>
    </source>
</evidence>
<dbReference type="AlphaFoldDB" id="A0A3P6S912"/>
<dbReference type="EMBL" id="UYRV01022110">
    <property type="protein sequence ID" value="VDK70926.1"/>
    <property type="molecule type" value="Genomic_DNA"/>
</dbReference>